<dbReference type="Gene3D" id="3.90.550.10">
    <property type="entry name" value="Spore Coat Polysaccharide Biosynthesis Protein SpsA, Chain A"/>
    <property type="match status" value="1"/>
</dbReference>
<dbReference type="RefSeq" id="WP_055455618.1">
    <property type="nucleotide sequence ID" value="NZ_CYHE01000005.1"/>
</dbReference>
<dbReference type="SUPFAM" id="SSF53448">
    <property type="entry name" value="Nucleotide-diphospho-sugar transferases"/>
    <property type="match status" value="1"/>
</dbReference>
<dbReference type="EMBL" id="CYHE01000005">
    <property type="protein sequence ID" value="CUA96290.1"/>
    <property type="molecule type" value="Genomic_DNA"/>
</dbReference>
<dbReference type="Proteomes" id="UP000183900">
    <property type="component" value="Unassembled WGS sequence"/>
</dbReference>
<dbReference type="InterPro" id="IPR050793">
    <property type="entry name" value="CMP-NeuNAc_synthase"/>
</dbReference>
<keyword evidence="2" id="KW-1185">Reference proteome</keyword>
<dbReference type="Pfam" id="PF02348">
    <property type="entry name" value="CTP_transf_3"/>
    <property type="match status" value="1"/>
</dbReference>
<name>A0A0K6HZI5_9HYPH</name>
<dbReference type="InterPro" id="IPR029044">
    <property type="entry name" value="Nucleotide-diphossugar_trans"/>
</dbReference>
<sequence length="229" mass="24297">MAAPTQVTAIIPARAGSKGLPGKNIRPLAGKPLYRHSVDAALAAGIGRVIISTDIGEIFTHDLPPQVECIRRPLELATDSTTMAEVLRDLLPSAGVTSGLAVLLQPTSPLRKAETVRKGIGLFRQGDASMVMSVSPADSAVLKWGFAEGDRFVPLVSPDFCFANRQDLPALIRPNGVLYVFDAAQFIADGNFSAASIRVLPVSANEAQDIDTAEDFQRCADLMAKGELT</sequence>
<organism evidence="1 2">
    <name type="scientific">Pannonibacter indicus</name>
    <dbReference type="NCBI Taxonomy" id="466044"/>
    <lineage>
        <taxon>Bacteria</taxon>
        <taxon>Pseudomonadati</taxon>
        <taxon>Pseudomonadota</taxon>
        <taxon>Alphaproteobacteria</taxon>
        <taxon>Hyphomicrobiales</taxon>
        <taxon>Stappiaceae</taxon>
        <taxon>Pannonibacter</taxon>
    </lineage>
</organism>
<dbReference type="PANTHER" id="PTHR21485">
    <property type="entry name" value="HAD SUPERFAMILY MEMBERS CMAS AND KDSC"/>
    <property type="match status" value="1"/>
</dbReference>
<evidence type="ECO:0000313" key="1">
    <source>
        <dbReference type="EMBL" id="CUA96290.1"/>
    </source>
</evidence>
<dbReference type="AlphaFoldDB" id="A0A0K6HZI5"/>
<dbReference type="OrthoDB" id="9805604at2"/>
<dbReference type="GO" id="GO:0008781">
    <property type="term" value="F:N-acylneuraminate cytidylyltransferase activity"/>
    <property type="evidence" value="ECO:0007669"/>
    <property type="project" value="TreeGrafter"/>
</dbReference>
<protein>
    <submittedName>
        <fullName evidence="1">CMP-N-acetylneuraminic acid synthetase</fullName>
    </submittedName>
</protein>
<gene>
    <name evidence="1" type="ORF">Ga0061067_105102</name>
</gene>
<dbReference type="PANTHER" id="PTHR21485:SF6">
    <property type="entry name" value="N-ACYLNEURAMINATE CYTIDYLYLTRANSFERASE-RELATED"/>
    <property type="match status" value="1"/>
</dbReference>
<dbReference type="CDD" id="cd02513">
    <property type="entry name" value="CMP-NeuAc_Synthase"/>
    <property type="match status" value="1"/>
</dbReference>
<evidence type="ECO:0000313" key="2">
    <source>
        <dbReference type="Proteomes" id="UP000183900"/>
    </source>
</evidence>
<reference evidence="2" key="1">
    <citation type="submission" date="2015-08" db="EMBL/GenBank/DDBJ databases">
        <authorList>
            <person name="Varghese N."/>
        </authorList>
    </citation>
    <scope>NUCLEOTIDE SEQUENCE [LARGE SCALE GENOMIC DNA]</scope>
    <source>
        <strain evidence="2">DSM 23407</strain>
    </source>
</reference>
<proteinExistence type="predicted"/>
<accession>A0A0K6HZI5</accession>
<dbReference type="InterPro" id="IPR003329">
    <property type="entry name" value="Cytidylyl_trans"/>
</dbReference>